<dbReference type="OrthoDB" id="613638at2"/>
<dbReference type="Pfam" id="PF00561">
    <property type="entry name" value="Abhydrolase_1"/>
    <property type="match status" value="1"/>
</dbReference>
<dbReference type="SUPFAM" id="SSF56601">
    <property type="entry name" value="beta-lactamase/transpeptidase-like"/>
    <property type="match status" value="1"/>
</dbReference>
<keyword evidence="6" id="KW-1185">Reference proteome</keyword>
<dbReference type="InterPro" id="IPR050491">
    <property type="entry name" value="AmpC-like"/>
</dbReference>
<dbReference type="AlphaFoldDB" id="A0A1Q8CGS6"/>
<evidence type="ECO:0000259" key="3">
    <source>
        <dbReference type="Pfam" id="PF00561"/>
    </source>
</evidence>
<dbReference type="Gene3D" id="3.40.710.10">
    <property type="entry name" value="DD-peptidase/beta-lactamase superfamily"/>
    <property type="match status" value="1"/>
</dbReference>
<dbReference type="Proteomes" id="UP000185596">
    <property type="component" value="Unassembled WGS sequence"/>
</dbReference>
<name>A0A1Q8CGS6_9PSEU</name>
<feature type="chain" id="PRO_5013203359" evidence="1">
    <location>
        <begin position="25"/>
        <end position="812"/>
    </location>
</feature>
<dbReference type="InterPro" id="IPR013595">
    <property type="entry name" value="Pept_S33_TAP-like_C"/>
</dbReference>
<comment type="caution">
    <text evidence="5">The sequence shown here is derived from an EMBL/GenBank/DDBJ whole genome shotgun (WGS) entry which is preliminary data.</text>
</comment>
<reference evidence="5 6" key="1">
    <citation type="submission" date="2016-12" db="EMBL/GenBank/DDBJ databases">
        <title>The draft genome sequence of Actinophytocola sp. 11-183.</title>
        <authorList>
            <person name="Wang W."/>
            <person name="Yuan L."/>
        </authorList>
    </citation>
    <scope>NUCLEOTIDE SEQUENCE [LARGE SCALE GENOMIC DNA]</scope>
    <source>
        <strain evidence="5 6">11-183</strain>
    </source>
</reference>
<dbReference type="InterPro" id="IPR029058">
    <property type="entry name" value="AB_hydrolase_fold"/>
</dbReference>
<feature type="domain" description="Peptidase S33 tripeptidyl aminopeptidase-like C-terminal" evidence="4">
    <location>
        <begin position="370"/>
        <end position="463"/>
    </location>
</feature>
<evidence type="ECO:0000259" key="4">
    <source>
        <dbReference type="Pfam" id="PF08386"/>
    </source>
</evidence>
<dbReference type="InterPro" id="IPR000073">
    <property type="entry name" value="AB_hydrolase_1"/>
</dbReference>
<dbReference type="InterPro" id="IPR001466">
    <property type="entry name" value="Beta-lactam-related"/>
</dbReference>
<organism evidence="5 6">
    <name type="scientific">Actinophytocola xanthii</name>
    <dbReference type="NCBI Taxonomy" id="1912961"/>
    <lineage>
        <taxon>Bacteria</taxon>
        <taxon>Bacillati</taxon>
        <taxon>Actinomycetota</taxon>
        <taxon>Actinomycetes</taxon>
        <taxon>Pseudonocardiales</taxon>
        <taxon>Pseudonocardiaceae</taxon>
    </lineage>
</organism>
<evidence type="ECO:0000256" key="1">
    <source>
        <dbReference type="SAM" id="SignalP"/>
    </source>
</evidence>
<sequence length="812" mass="86501">MRKILTVFLAAVSAAGALTASASAQGLAWEECPFPGAAECATVSVPLDYRDPGGEQLDVHVSRLRSTRPDLRRGVLVMNQGGPGPHLEDTASIERLVPREVLDAYDIVSFDQRGFGTSAPVRCGLAPEEQFTFAWPLPGGEPAVRRRAQRIARKCAAQPQMPFLGTANVARDVDLIRVALGEERISYLGVSYGTYLGTAYDALFPGRVDRMLLDSNVDPTAAWRGSFRDSMTAGVDSRFGDFAAFLERDPAELRREFLTLVAGLDREPLSTPSGVLTGSHLRITLFASLYQDQTFPLAGRMLAAVRDRDAAAAAAVGDELQVWYDDDNDASAELGVFCADGTFPRDPAVYATQAAADARRYPLTGGAGAAIMPCAFWPGDPLDPPVRANPRGPANVLLVNNLRDPATTYRAATALRGQFGDRARLVGVDQGGHGAYLFGGNVCAARVGTDFLVHGVRPPDMTCPDRHAALAGDLAHLTGVAGAPGAAAEVRDADGVVRLRSGTADLATGRPMLATDRVRVFSNTKAFVATVVLQLVGEHRVELDAPVGRYLPGLVRGEITVRQLLQHTSGLPDLDPPLFGPGGYQRHRFDHHVPERLVAQAAARSPLPTKFHYSTTNYVVAGLLVEAVTGRPYADEVERRILRPLGMRDTVLPGDRATVPGRHARGYAHLDDEDRISATGRRVDVTLLNPSLVWAGGEAVSTVGDLNTFFAGLLGGRLLRPAQLAEMRRTVPANALVPGSGYGLGLLRVPLSCGGEYWTHGGSGLGYQTREGATTDGRQVSVVITTSPATPAQSAALLDAVDDALCSARPVR</sequence>
<gene>
    <name evidence="5" type="ORF">BU204_26910</name>
</gene>
<dbReference type="Gene3D" id="3.40.50.1820">
    <property type="entry name" value="alpha/beta hydrolase"/>
    <property type="match status" value="1"/>
</dbReference>
<feature type="signal peptide" evidence="1">
    <location>
        <begin position="1"/>
        <end position="24"/>
    </location>
</feature>
<evidence type="ECO:0000259" key="2">
    <source>
        <dbReference type="Pfam" id="PF00144"/>
    </source>
</evidence>
<dbReference type="EMBL" id="MSIE01000054">
    <property type="protein sequence ID" value="OLF13533.1"/>
    <property type="molecule type" value="Genomic_DNA"/>
</dbReference>
<dbReference type="SUPFAM" id="SSF53474">
    <property type="entry name" value="alpha/beta-Hydrolases"/>
    <property type="match status" value="1"/>
</dbReference>
<dbReference type="Pfam" id="PF00144">
    <property type="entry name" value="Beta-lactamase"/>
    <property type="match status" value="1"/>
</dbReference>
<dbReference type="RefSeq" id="WP_075128550.1">
    <property type="nucleotide sequence ID" value="NZ_MSIE01000054.1"/>
</dbReference>
<feature type="domain" description="AB hydrolase-1" evidence="3">
    <location>
        <begin position="75"/>
        <end position="224"/>
    </location>
</feature>
<evidence type="ECO:0000313" key="5">
    <source>
        <dbReference type="EMBL" id="OLF13533.1"/>
    </source>
</evidence>
<keyword evidence="1" id="KW-0732">Signal</keyword>
<evidence type="ECO:0000313" key="6">
    <source>
        <dbReference type="Proteomes" id="UP000185596"/>
    </source>
</evidence>
<protein>
    <submittedName>
        <fullName evidence="5">Uncharacterized protein</fullName>
    </submittedName>
</protein>
<dbReference type="Pfam" id="PF08386">
    <property type="entry name" value="Abhydrolase_4"/>
    <property type="match status" value="1"/>
</dbReference>
<dbReference type="STRING" id="1912961.BU204_26910"/>
<dbReference type="PANTHER" id="PTHR46825:SF7">
    <property type="entry name" value="D-ALANYL-D-ALANINE CARBOXYPEPTIDASE"/>
    <property type="match status" value="1"/>
</dbReference>
<accession>A0A1Q8CGS6</accession>
<dbReference type="GO" id="GO:0003824">
    <property type="term" value="F:catalytic activity"/>
    <property type="evidence" value="ECO:0007669"/>
    <property type="project" value="UniProtKB-ARBA"/>
</dbReference>
<feature type="domain" description="Beta-lactamase-related" evidence="2">
    <location>
        <begin position="481"/>
        <end position="797"/>
    </location>
</feature>
<dbReference type="InterPro" id="IPR012338">
    <property type="entry name" value="Beta-lactam/transpept-like"/>
</dbReference>
<proteinExistence type="predicted"/>
<dbReference type="PANTHER" id="PTHR46825">
    <property type="entry name" value="D-ALANYL-D-ALANINE-CARBOXYPEPTIDASE/ENDOPEPTIDASE AMPH"/>
    <property type="match status" value="1"/>
</dbReference>